<evidence type="ECO:0000313" key="4">
    <source>
        <dbReference type="EMBL" id="CAD8299561.1"/>
    </source>
</evidence>
<dbReference type="AlphaFoldDB" id="A0A7R9VN37"/>
<dbReference type="SUPFAM" id="SSF53901">
    <property type="entry name" value="Thiolase-like"/>
    <property type="match status" value="1"/>
</dbReference>
<keyword evidence="2" id="KW-0808">Transferase</keyword>
<gene>
    <name evidence="4" type="ORF">TDUB1175_LOCUS4488</name>
</gene>
<dbReference type="InterPro" id="IPR000794">
    <property type="entry name" value="Beta-ketoacyl_synthase"/>
</dbReference>
<evidence type="ECO:0000256" key="1">
    <source>
        <dbReference type="ARBA" id="ARBA00013191"/>
    </source>
</evidence>
<dbReference type="PANTHER" id="PTHR11712">
    <property type="entry name" value="POLYKETIDE SYNTHASE-RELATED"/>
    <property type="match status" value="1"/>
</dbReference>
<dbReference type="InterPro" id="IPR014031">
    <property type="entry name" value="Ketoacyl_synth_C"/>
</dbReference>
<organism evidence="4">
    <name type="scientific">Pseudictyota dubia</name>
    <dbReference type="NCBI Taxonomy" id="2749911"/>
    <lineage>
        <taxon>Eukaryota</taxon>
        <taxon>Sar</taxon>
        <taxon>Stramenopiles</taxon>
        <taxon>Ochrophyta</taxon>
        <taxon>Bacillariophyta</taxon>
        <taxon>Mediophyceae</taxon>
        <taxon>Biddulphiophycidae</taxon>
        <taxon>Eupodiscales</taxon>
        <taxon>Odontellaceae</taxon>
        <taxon>Pseudictyota</taxon>
    </lineage>
</organism>
<sequence length="165" mass="17713">MRRGAQIHAEVTGYAANSDGYDMVTPSGEGGERCMRLAINEANSVSGEIPIEYINAHATSTIAGDKREINAIKAVFSSSQPFIGSTKSLTGHGIGAAGVQESIYTLLMMKNKFMAESKNIDTVLDEGKGMNILTHRRDEPFRRALSNSFGFGGTNSVLIFDGYNA</sequence>
<dbReference type="EC" id="2.3.1.41" evidence="1"/>
<proteinExistence type="predicted"/>
<evidence type="ECO:0000259" key="3">
    <source>
        <dbReference type="PROSITE" id="PS52004"/>
    </source>
</evidence>
<reference evidence="4" key="1">
    <citation type="submission" date="2021-01" db="EMBL/GenBank/DDBJ databases">
        <authorList>
            <person name="Corre E."/>
            <person name="Pelletier E."/>
            <person name="Niang G."/>
            <person name="Scheremetjew M."/>
            <person name="Finn R."/>
            <person name="Kale V."/>
            <person name="Holt S."/>
            <person name="Cochrane G."/>
            <person name="Meng A."/>
            <person name="Brown T."/>
            <person name="Cohen L."/>
        </authorList>
    </citation>
    <scope>NUCLEOTIDE SEQUENCE</scope>
    <source>
        <strain evidence="4">CCMP147</strain>
    </source>
</reference>
<dbReference type="InterPro" id="IPR016039">
    <property type="entry name" value="Thiolase-like"/>
</dbReference>
<dbReference type="GO" id="GO:0006633">
    <property type="term" value="P:fatty acid biosynthetic process"/>
    <property type="evidence" value="ECO:0007669"/>
    <property type="project" value="TreeGrafter"/>
</dbReference>
<accession>A0A7R9VN37</accession>
<dbReference type="EMBL" id="HBED01009099">
    <property type="protein sequence ID" value="CAD8299561.1"/>
    <property type="molecule type" value="Transcribed_RNA"/>
</dbReference>
<feature type="domain" description="Ketosynthase family 3 (KS3)" evidence="3">
    <location>
        <begin position="1"/>
        <end position="162"/>
    </location>
</feature>
<dbReference type="Pfam" id="PF02801">
    <property type="entry name" value="Ketoacyl-synt_C"/>
    <property type="match status" value="1"/>
</dbReference>
<evidence type="ECO:0000256" key="2">
    <source>
        <dbReference type="ARBA" id="ARBA00022679"/>
    </source>
</evidence>
<name>A0A7R9VN37_9STRA</name>
<dbReference type="GO" id="GO:0004315">
    <property type="term" value="F:3-oxoacyl-[acyl-carrier-protein] synthase activity"/>
    <property type="evidence" value="ECO:0007669"/>
    <property type="project" value="UniProtKB-EC"/>
</dbReference>
<dbReference type="PROSITE" id="PS52004">
    <property type="entry name" value="KS3_2"/>
    <property type="match status" value="1"/>
</dbReference>
<dbReference type="InterPro" id="IPR020841">
    <property type="entry name" value="PKS_Beta-ketoAc_synthase_dom"/>
</dbReference>
<dbReference type="Gene3D" id="3.40.47.10">
    <property type="match status" value="1"/>
</dbReference>
<dbReference type="PANTHER" id="PTHR11712:SF352">
    <property type="entry name" value="3-OXOACYL-[ACYL-CARRIER-PROTEIN] SYNTHASE"/>
    <property type="match status" value="1"/>
</dbReference>
<protein>
    <recommendedName>
        <fullName evidence="1">beta-ketoacyl-[acyl-carrier-protein] synthase I</fullName>
        <ecNumber evidence="1">2.3.1.41</ecNumber>
    </recommendedName>
</protein>